<keyword evidence="1" id="KW-0472">Membrane</keyword>
<dbReference type="GeneID" id="77948256"/>
<evidence type="ECO:0000313" key="2">
    <source>
        <dbReference type="EMBL" id="AVJ48137.1"/>
    </source>
</evidence>
<keyword evidence="1" id="KW-1133">Transmembrane helix</keyword>
<name>A0A2P1CA96_9CAUD</name>
<keyword evidence="3" id="KW-1185">Reference proteome</keyword>
<accession>A0A2P1CA96</accession>
<feature type="transmembrane region" description="Helical" evidence="1">
    <location>
        <begin position="27"/>
        <end position="48"/>
    </location>
</feature>
<evidence type="ECO:0000313" key="3">
    <source>
        <dbReference type="Proteomes" id="UP000240649"/>
    </source>
</evidence>
<dbReference type="EMBL" id="MG873442">
    <property type="protein sequence ID" value="AVJ48137.1"/>
    <property type="molecule type" value="Genomic_DNA"/>
</dbReference>
<proteinExistence type="predicted"/>
<sequence>MKTFLTVVLSVLFLFLAAFFWLMGGNMLASVFLILALWPVIRVALFGSKPQINIHVKRDIWS</sequence>
<keyword evidence="1" id="KW-0812">Transmembrane</keyword>
<protein>
    <submittedName>
        <fullName evidence="2">Uncharacterized protein</fullName>
    </submittedName>
</protein>
<evidence type="ECO:0000256" key="1">
    <source>
        <dbReference type="SAM" id="Phobius"/>
    </source>
</evidence>
<reference evidence="2 3" key="1">
    <citation type="submission" date="2018-01" db="EMBL/GenBank/DDBJ databases">
        <title>Draft Genome Sequence of Salmonella Enteritidis Phage SE131.</title>
        <authorList>
            <person name="Kim Y."/>
            <person name="Han B.K."/>
            <person name="Kim H."/>
            <person name="Kim D."/>
        </authorList>
    </citation>
    <scope>NUCLEOTIDE SEQUENCE [LARGE SCALE GENOMIC DNA]</scope>
</reference>
<dbReference type="KEGG" id="vg:77948256"/>
<dbReference type="Proteomes" id="UP000240649">
    <property type="component" value="Segment"/>
</dbReference>
<dbReference type="RefSeq" id="YP_010671986.1">
    <property type="nucleotide sequence ID" value="NC_070974.1"/>
</dbReference>
<organism evidence="2 3">
    <name type="scientific">Salmonella phage SE131</name>
    <dbReference type="NCBI Taxonomy" id="2081631"/>
    <lineage>
        <taxon>Viruses</taxon>
        <taxon>Duplodnaviria</taxon>
        <taxon>Heunggongvirae</taxon>
        <taxon>Uroviricota</taxon>
        <taxon>Caudoviricetes</taxon>
        <taxon>Grimontviridae</taxon>
        <taxon>Moazamivirus</taxon>
        <taxon>Moazamivirus SE131</taxon>
    </lineage>
</organism>